<dbReference type="SUPFAM" id="SSF53474">
    <property type="entry name" value="alpha/beta-Hydrolases"/>
    <property type="match status" value="1"/>
</dbReference>
<feature type="domain" description="AB hydrolase-1" evidence="1">
    <location>
        <begin position="26"/>
        <end position="254"/>
    </location>
</feature>
<name>A0A3S2VK45_9PROT</name>
<dbReference type="InterPro" id="IPR050228">
    <property type="entry name" value="Carboxylesterase_BioH"/>
</dbReference>
<evidence type="ECO:0000313" key="2">
    <source>
        <dbReference type="EMBL" id="RVU33733.1"/>
    </source>
</evidence>
<keyword evidence="2" id="KW-0378">Hydrolase</keyword>
<dbReference type="InterPro" id="IPR000073">
    <property type="entry name" value="AB_hydrolase_1"/>
</dbReference>
<dbReference type="AlphaFoldDB" id="A0A3S2VK45"/>
<gene>
    <name evidence="2" type="ORF">EOI86_21545</name>
</gene>
<keyword evidence="3" id="KW-1185">Reference proteome</keyword>
<evidence type="ECO:0000313" key="3">
    <source>
        <dbReference type="Proteomes" id="UP000287447"/>
    </source>
</evidence>
<dbReference type="PANTHER" id="PTHR43194">
    <property type="entry name" value="HYDROLASE ALPHA/BETA FOLD FAMILY"/>
    <property type="match status" value="1"/>
</dbReference>
<proteinExistence type="predicted"/>
<dbReference type="EMBL" id="SADE01000004">
    <property type="protein sequence ID" value="RVU33733.1"/>
    <property type="molecule type" value="Genomic_DNA"/>
</dbReference>
<sequence length="269" mass="28288">MFVSVDGTAAFVADGGQDFDAAKPSVVFVHGAGMDHTVWGQQTRYMAHHGFNVLAVDLPGHGKTPGDPLPTIEDMADWLNRFIDAAGAAPAIVVGHSMGTLVALEAAARKPDAARALVLCGSSAQMGVHPVLVQAAEENRILAPELMSAWGHGPKAHRGGNIASGVWLIGGAVRLLERARPGVIASELKTCAAYKGAVAAAERITVPVMIISGRHDKMTPVKAAAPLAAVLSDVRTHIIEDAGHMMMLEAQQETRRVLFEFSRTVTAVD</sequence>
<dbReference type="PANTHER" id="PTHR43194:SF5">
    <property type="entry name" value="PIMELOYL-[ACYL-CARRIER PROTEIN] METHYL ESTER ESTERASE"/>
    <property type="match status" value="1"/>
</dbReference>
<dbReference type="OrthoDB" id="9804723at2"/>
<dbReference type="Proteomes" id="UP000287447">
    <property type="component" value="Unassembled WGS sequence"/>
</dbReference>
<dbReference type="GO" id="GO:0016787">
    <property type="term" value="F:hydrolase activity"/>
    <property type="evidence" value="ECO:0007669"/>
    <property type="project" value="UniProtKB-KW"/>
</dbReference>
<reference evidence="3" key="1">
    <citation type="submission" date="2019-01" db="EMBL/GenBank/DDBJ databases">
        <title>Gri0909 isolated from a small marine red alga.</title>
        <authorList>
            <person name="Kim J."/>
            <person name="Jeong S.E."/>
            <person name="Jeon C.O."/>
        </authorList>
    </citation>
    <scope>NUCLEOTIDE SEQUENCE [LARGE SCALE GENOMIC DNA]</scope>
    <source>
        <strain evidence="3">Gri0909</strain>
    </source>
</reference>
<dbReference type="PRINTS" id="PR00412">
    <property type="entry name" value="EPOXHYDRLASE"/>
</dbReference>
<evidence type="ECO:0000259" key="1">
    <source>
        <dbReference type="Pfam" id="PF12697"/>
    </source>
</evidence>
<accession>A0A3S2VK45</accession>
<dbReference type="PRINTS" id="PR00111">
    <property type="entry name" value="ABHYDROLASE"/>
</dbReference>
<comment type="caution">
    <text evidence="2">The sequence shown here is derived from an EMBL/GenBank/DDBJ whole genome shotgun (WGS) entry which is preliminary data.</text>
</comment>
<protein>
    <submittedName>
        <fullName evidence="2">Alpha/beta hydrolase</fullName>
    </submittedName>
</protein>
<dbReference type="RefSeq" id="WP_127767763.1">
    <property type="nucleotide sequence ID" value="NZ_SADE01000004.1"/>
</dbReference>
<dbReference type="InterPro" id="IPR000639">
    <property type="entry name" value="Epox_hydrolase-like"/>
</dbReference>
<dbReference type="InterPro" id="IPR029058">
    <property type="entry name" value="AB_hydrolase_fold"/>
</dbReference>
<dbReference type="Gene3D" id="3.40.50.1820">
    <property type="entry name" value="alpha/beta hydrolase"/>
    <property type="match status" value="1"/>
</dbReference>
<dbReference type="Pfam" id="PF12697">
    <property type="entry name" value="Abhydrolase_6"/>
    <property type="match status" value="1"/>
</dbReference>
<organism evidence="2 3">
    <name type="scientific">Hwanghaeella grinnelliae</name>
    <dbReference type="NCBI Taxonomy" id="2500179"/>
    <lineage>
        <taxon>Bacteria</taxon>
        <taxon>Pseudomonadati</taxon>
        <taxon>Pseudomonadota</taxon>
        <taxon>Alphaproteobacteria</taxon>
        <taxon>Rhodospirillales</taxon>
        <taxon>Rhodospirillaceae</taxon>
        <taxon>Hwanghaeella</taxon>
    </lineage>
</organism>